<reference evidence="3 4" key="1">
    <citation type="journal article" date="2016" name="Mol. Biol. Evol.">
        <title>Comparative Genomics of Early-Diverging Mushroom-Forming Fungi Provides Insights into the Origins of Lignocellulose Decay Capabilities.</title>
        <authorList>
            <person name="Nagy L.G."/>
            <person name="Riley R."/>
            <person name="Tritt A."/>
            <person name="Adam C."/>
            <person name="Daum C."/>
            <person name="Floudas D."/>
            <person name="Sun H."/>
            <person name="Yadav J.S."/>
            <person name="Pangilinan J."/>
            <person name="Larsson K.H."/>
            <person name="Matsuura K."/>
            <person name="Barry K."/>
            <person name="Labutti K."/>
            <person name="Kuo R."/>
            <person name="Ohm R.A."/>
            <person name="Bhattacharya S.S."/>
            <person name="Shirouzu T."/>
            <person name="Yoshinaga Y."/>
            <person name="Martin F.M."/>
            <person name="Grigoriev I.V."/>
            <person name="Hibbett D.S."/>
        </authorList>
    </citation>
    <scope>NUCLEOTIDE SEQUENCE [LARGE SCALE GENOMIC DNA]</scope>
    <source>
        <strain evidence="3 4">HHB9708</strain>
    </source>
</reference>
<feature type="region of interest" description="Disordered" evidence="2">
    <location>
        <begin position="159"/>
        <end position="238"/>
    </location>
</feature>
<proteinExistence type="predicted"/>
<dbReference type="AlphaFoldDB" id="A0A164RGV6"/>
<evidence type="ECO:0000313" key="3">
    <source>
        <dbReference type="EMBL" id="KZS90548.1"/>
    </source>
</evidence>
<feature type="region of interest" description="Disordered" evidence="2">
    <location>
        <begin position="330"/>
        <end position="353"/>
    </location>
</feature>
<feature type="compositionally biased region" description="Low complexity" evidence="2">
    <location>
        <begin position="229"/>
        <end position="238"/>
    </location>
</feature>
<evidence type="ECO:0000256" key="1">
    <source>
        <dbReference type="SAM" id="Coils"/>
    </source>
</evidence>
<dbReference type="Proteomes" id="UP000076722">
    <property type="component" value="Unassembled WGS sequence"/>
</dbReference>
<feature type="compositionally biased region" description="Polar residues" evidence="2">
    <location>
        <begin position="17"/>
        <end position="29"/>
    </location>
</feature>
<evidence type="ECO:0000256" key="2">
    <source>
        <dbReference type="SAM" id="MobiDB-lite"/>
    </source>
</evidence>
<feature type="compositionally biased region" description="Polar residues" evidence="2">
    <location>
        <begin position="47"/>
        <end position="56"/>
    </location>
</feature>
<feature type="compositionally biased region" description="Polar residues" evidence="2">
    <location>
        <begin position="172"/>
        <end position="189"/>
    </location>
</feature>
<feature type="compositionally biased region" description="Polar residues" evidence="2">
    <location>
        <begin position="212"/>
        <end position="228"/>
    </location>
</feature>
<dbReference type="OrthoDB" id="3367070at2759"/>
<dbReference type="STRING" id="1314777.A0A164RGV6"/>
<gene>
    <name evidence="3" type="ORF">SISNIDRAFT_488419</name>
</gene>
<organism evidence="3 4">
    <name type="scientific">Sistotremastrum niveocremeum HHB9708</name>
    <dbReference type="NCBI Taxonomy" id="1314777"/>
    <lineage>
        <taxon>Eukaryota</taxon>
        <taxon>Fungi</taxon>
        <taxon>Dikarya</taxon>
        <taxon>Basidiomycota</taxon>
        <taxon>Agaricomycotina</taxon>
        <taxon>Agaricomycetes</taxon>
        <taxon>Sistotremastrales</taxon>
        <taxon>Sistotremastraceae</taxon>
        <taxon>Sertulicium</taxon>
        <taxon>Sertulicium niveocremeum</taxon>
    </lineage>
</organism>
<feature type="region of interest" description="Disordered" evidence="2">
    <location>
        <begin position="1"/>
        <end position="56"/>
    </location>
</feature>
<feature type="region of interest" description="Disordered" evidence="2">
    <location>
        <begin position="112"/>
        <end position="131"/>
    </location>
</feature>
<sequence>MGFFSSRKSSPDKHEPSANTKFSQTLRSRFSSKKLSHDAHTHVDVASSGSRTESVNPRISTDAVTITLAERLNELSAANNEGLIDDDEFRLLRQSVFQRFAANIKLPTEPSFIPVSRPRQPTQRSSSSNFQFAARSASIRSNSSSVASQLSSFFRRPSLKHPVASPLPPDQRSVSDMTDGDLTSLSNYGTVRRSSHRTLGRPSKTTALDARSISSAKSGFTSRSTHAPSSFSPRNLSSSALTLSGNPLLNSSSPVYDEDTLTSAAAIREEISTLEKERKRLIDAFNGLEMTYPSKSGREFPRREPSLTSLHEETFDERVFNLTGAALNNTSHRRLPANDNNDPRISSSRISSPQSSVISLNHALSNRSFPSASSQPRPAVLYPSHVSSAPTPSTILPTFDHTPNRPVESSRRPAIGIENIRQLTPNPHSASPHLPTLKHMVTSGVSLPDSETGFHPTESDHNDVRRRRAEVMQRYEARLEFLKAKLRAEELRERLSKR</sequence>
<keyword evidence="1" id="KW-0175">Coiled coil</keyword>
<feature type="coiled-coil region" evidence="1">
    <location>
        <begin position="264"/>
        <end position="291"/>
    </location>
</feature>
<name>A0A164RGV6_9AGAM</name>
<accession>A0A164RGV6</accession>
<keyword evidence="4" id="KW-1185">Reference proteome</keyword>
<dbReference type="EMBL" id="KV419421">
    <property type="protein sequence ID" value="KZS90548.1"/>
    <property type="molecule type" value="Genomic_DNA"/>
</dbReference>
<evidence type="ECO:0000313" key="4">
    <source>
        <dbReference type="Proteomes" id="UP000076722"/>
    </source>
</evidence>
<feature type="compositionally biased region" description="Low complexity" evidence="2">
    <location>
        <begin position="116"/>
        <end position="131"/>
    </location>
</feature>
<protein>
    <submittedName>
        <fullName evidence="3">Uncharacterized protein</fullName>
    </submittedName>
</protein>